<comment type="caution">
    <text evidence="5">The sequence shown here is derived from an EMBL/GenBank/DDBJ whole genome shotgun (WGS) entry which is preliminary data.</text>
</comment>
<evidence type="ECO:0000313" key="6">
    <source>
        <dbReference type="Proteomes" id="UP000245959"/>
    </source>
</evidence>
<dbReference type="GO" id="GO:0045892">
    <property type="term" value="P:negative regulation of DNA-templated transcription"/>
    <property type="evidence" value="ECO:0007669"/>
    <property type="project" value="TreeGrafter"/>
</dbReference>
<accession>A0A2U1AN56</accession>
<organism evidence="5 6">
    <name type="scientific">Victivallis vadensis</name>
    <dbReference type="NCBI Taxonomy" id="172901"/>
    <lineage>
        <taxon>Bacteria</taxon>
        <taxon>Pseudomonadati</taxon>
        <taxon>Lentisphaerota</taxon>
        <taxon>Lentisphaeria</taxon>
        <taxon>Victivallales</taxon>
        <taxon>Victivallaceae</taxon>
        <taxon>Victivallis</taxon>
    </lineage>
</organism>
<dbReference type="Proteomes" id="UP000245959">
    <property type="component" value="Unassembled WGS sequence"/>
</dbReference>
<keyword evidence="3" id="KW-0804">Transcription</keyword>
<dbReference type="InterPro" id="IPR036390">
    <property type="entry name" value="WH_DNA-bd_sf"/>
</dbReference>
<dbReference type="CDD" id="cd07377">
    <property type="entry name" value="WHTH_GntR"/>
    <property type="match status" value="1"/>
</dbReference>
<dbReference type="EMBL" id="QEKH01000030">
    <property type="protein sequence ID" value="PVY37863.1"/>
    <property type="molecule type" value="Genomic_DNA"/>
</dbReference>
<dbReference type="Gene3D" id="3.40.50.2300">
    <property type="match status" value="2"/>
</dbReference>
<dbReference type="SUPFAM" id="SSF46785">
    <property type="entry name" value="Winged helix' DNA-binding domain"/>
    <property type="match status" value="1"/>
</dbReference>
<dbReference type="Pfam" id="PF13377">
    <property type="entry name" value="Peripla_BP_3"/>
    <property type="match status" value="1"/>
</dbReference>
<dbReference type="GO" id="GO:0003677">
    <property type="term" value="F:DNA binding"/>
    <property type="evidence" value="ECO:0007669"/>
    <property type="project" value="UniProtKB-KW"/>
</dbReference>
<dbReference type="Pfam" id="PF00392">
    <property type="entry name" value="GntR"/>
    <property type="match status" value="1"/>
</dbReference>
<dbReference type="AlphaFoldDB" id="A0A2U1AN56"/>
<proteinExistence type="predicted"/>
<reference evidence="5 6" key="1">
    <citation type="submission" date="2018-04" db="EMBL/GenBank/DDBJ databases">
        <title>Genomic Encyclopedia of Type Strains, Phase IV (KMG-IV): sequencing the most valuable type-strain genomes for metagenomic binning, comparative biology and taxonomic classification.</title>
        <authorList>
            <person name="Goeker M."/>
        </authorList>
    </citation>
    <scope>NUCLEOTIDE SEQUENCE [LARGE SCALE GENOMIC DNA]</scope>
    <source>
        <strain evidence="5 6">DSM 14823</strain>
    </source>
</reference>
<dbReference type="GO" id="GO:0003700">
    <property type="term" value="F:DNA-binding transcription factor activity"/>
    <property type="evidence" value="ECO:0007669"/>
    <property type="project" value="InterPro"/>
</dbReference>
<keyword evidence="1" id="KW-0805">Transcription regulation</keyword>
<evidence type="ECO:0000259" key="4">
    <source>
        <dbReference type="PROSITE" id="PS50949"/>
    </source>
</evidence>
<dbReference type="RefSeq" id="WP_165833128.1">
    <property type="nucleotide sequence ID" value="NZ_CABMMC010000252.1"/>
</dbReference>
<keyword evidence="6" id="KW-1185">Reference proteome</keyword>
<dbReference type="GeneID" id="78296560"/>
<dbReference type="SMART" id="SM00345">
    <property type="entry name" value="HTH_GNTR"/>
    <property type="match status" value="1"/>
</dbReference>
<keyword evidence="2" id="KW-0238">DNA-binding</keyword>
<dbReference type="InterPro" id="IPR000524">
    <property type="entry name" value="Tscrpt_reg_HTH_GntR"/>
</dbReference>
<evidence type="ECO:0000256" key="3">
    <source>
        <dbReference type="ARBA" id="ARBA00023163"/>
    </source>
</evidence>
<dbReference type="InterPro" id="IPR036388">
    <property type="entry name" value="WH-like_DNA-bd_sf"/>
</dbReference>
<evidence type="ECO:0000313" key="5">
    <source>
        <dbReference type="EMBL" id="PVY37863.1"/>
    </source>
</evidence>
<protein>
    <submittedName>
        <fullName evidence="5">Regulatory GntR family protein</fullName>
    </submittedName>
</protein>
<dbReference type="InterPro" id="IPR046335">
    <property type="entry name" value="LacI/GalR-like_sensor"/>
</dbReference>
<evidence type="ECO:0000256" key="1">
    <source>
        <dbReference type="ARBA" id="ARBA00023015"/>
    </source>
</evidence>
<gene>
    <name evidence="5" type="ORF">C8D82_13022</name>
</gene>
<dbReference type="InterPro" id="IPR050679">
    <property type="entry name" value="Bact_HTH_transcr_reg"/>
</dbReference>
<dbReference type="Gene3D" id="1.10.10.10">
    <property type="entry name" value="Winged helix-like DNA-binding domain superfamily/Winged helix DNA-binding domain"/>
    <property type="match status" value="1"/>
</dbReference>
<dbReference type="PANTHER" id="PTHR44846">
    <property type="entry name" value="MANNOSYL-D-GLYCERATE TRANSPORT/METABOLISM SYSTEM REPRESSOR MNGR-RELATED"/>
    <property type="match status" value="1"/>
</dbReference>
<name>A0A2U1AN56_9BACT</name>
<evidence type="ECO:0000256" key="2">
    <source>
        <dbReference type="ARBA" id="ARBA00023125"/>
    </source>
</evidence>
<dbReference type="PANTHER" id="PTHR44846:SF1">
    <property type="entry name" value="MANNOSYL-D-GLYCERATE TRANSPORT_METABOLISM SYSTEM REPRESSOR MNGR-RELATED"/>
    <property type="match status" value="1"/>
</dbReference>
<dbReference type="InterPro" id="IPR028082">
    <property type="entry name" value="Peripla_BP_I"/>
</dbReference>
<feature type="domain" description="HTH gntR-type" evidence="4">
    <location>
        <begin position="4"/>
        <end position="72"/>
    </location>
</feature>
<dbReference type="SUPFAM" id="SSF53822">
    <property type="entry name" value="Periplasmic binding protein-like I"/>
    <property type="match status" value="1"/>
</dbReference>
<dbReference type="PROSITE" id="PS50949">
    <property type="entry name" value="HTH_GNTR"/>
    <property type="match status" value="1"/>
</dbReference>
<sequence length="344" mass="37923">MPRMLKYQEIEGWLRQELSGGRFAPGDRFHSENDAARRFGVTAVTARKAFAPLEQAGYIDRKRGSGTFVLRLPDRPEQIRLFRRCLFGIMIAEAPLDNRLKTGQMLIELHRAVEAAGYLALLTGDDPAPLLEAGVDAVIVFQVPAAATLKQFRDAQIPVAGLHTDRAPYPVLKPDFDGAAGQMVRLFHRRGFRRLLVTGAGADAERVDGEFRAPLDRAAAAAGIECSRLIAPFDSLTGELTEQFRSAERPDVIFALNSWCLDQLFTALRRARLHIPGDVSLLVHGSNSLAIPSEPPCSIIDFDPAAAAAETVGALIRQLRHFPEPPPHRPIPYRITDRGSIARR</sequence>